<accession>A0A1K1P0C3</accession>
<protein>
    <submittedName>
        <fullName evidence="2">DNA-binding protein</fullName>
    </submittedName>
</protein>
<dbReference type="AlphaFoldDB" id="A0A1K1P0C3"/>
<dbReference type="Proteomes" id="UP000183788">
    <property type="component" value="Unassembled WGS sequence"/>
</dbReference>
<proteinExistence type="predicted"/>
<keyword evidence="4" id="KW-1185">Reference proteome</keyword>
<gene>
    <name evidence="1" type="ORF">SAMN05661012_01665</name>
    <name evidence="2" type="ORF">SR876_21525</name>
</gene>
<dbReference type="RefSeq" id="WP_072358804.1">
    <property type="nucleotide sequence ID" value="NZ_CP139972.1"/>
</dbReference>
<name>A0A1K1P0C3_9BACT</name>
<reference evidence="1 3" key="1">
    <citation type="submission" date="2016-11" db="EMBL/GenBank/DDBJ databases">
        <authorList>
            <person name="Jaros S."/>
            <person name="Januszkiewicz K."/>
            <person name="Wedrychowicz H."/>
        </authorList>
    </citation>
    <scope>NUCLEOTIDE SEQUENCE [LARGE SCALE GENOMIC DNA]</scope>
    <source>
        <strain evidence="1 3">DSM 784</strain>
    </source>
</reference>
<dbReference type="Proteomes" id="UP001326715">
    <property type="component" value="Chromosome"/>
</dbReference>
<evidence type="ECO:0000313" key="3">
    <source>
        <dbReference type="Proteomes" id="UP000183788"/>
    </source>
</evidence>
<sequence length="357" mass="41729">MKDLTNSVVDRKNILNNDVAIKEIYDQIGFHGVMFDSKYRYTKGQLAYFFEVDVRTIERLLENNNDELVESGYELFTGRRLRELREAFVTSKSNFQSDVPGINVGDIQELINNQSISSKAASIGIFTFKAFLNIGMLLTNSERAKDVRQAILNIVIDVLNKKLGGSTKYINQREEEFLPSAIREYNYRQAFTNALDHYIHENKFKYAQLTDKIYKSIFKENAKEYRQILNLNSKGNAHFTMYSEVLNIIVSYESGFADFLKKEYEKTNQKLRLSEAHIVFKIFEELMDETLEPLREKARGLMASRDMTFRDALDEKLKDYVSNVSTDDFNKFLGEKSKSLEERIEENRDVFIRLKER</sequence>
<evidence type="ECO:0000313" key="4">
    <source>
        <dbReference type="Proteomes" id="UP001326715"/>
    </source>
</evidence>
<reference evidence="2 4" key="2">
    <citation type="submission" date="2023-11" db="EMBL/GenBank/DDBJ databases">
        <title>MicrobeMod: A computational toolkit for identifying prokaryotic methylation and restriction-modification with nanopore sequencing.</title>
        <authorList>
            <person name="Crits-Christoph A."/>
            <person name="Kang S.C."/>
            <person name="Lee H."/>
            <person name="Ostrov N."/>
        </authorList>
    </citation>
    <scope>NUCLEOTIDE SEQUENCE [LARGE SCALE GENOMIC DNA]</scope>
    <source>
        <strain evidence="2 4">ATCC 23090</strain>
    </source>
</reference>
<evidence type="ECO:0000313" key="2">
    <source>
        <dbReference type="EMBL" id="WQG87510.1"/>
    </source>
</evidence>
<dbReference type="GO" id="GO:0003677">
    <property type="term" value="F:DNA binding"/>
    <property type="evidence" value="ECO:0007669"/>
    <property type="project" value="UniProtKB-KW"/>
</dbReference>
<organism evidence="1 3">
    <name type="scientific">Chitinophaga sancti</name>
    <dbReference type="NCBI Taxonomy" id="1004"/>
    <lineage>
        <taxon>Bacteria</taxon>
        <taxon>Pseudomonadati</taxon>
        <taxon>Bacteroidota</taxon>
        <taxon>Chitinophagia</taxon>
        <taxon>Chitinophagales</taxon>
        <taxon>Chitinophagaceae</taxon>
        <taxon>Chitinophaga</taxon>
    </lineage>
</organism>
<dbReference type="OrthoDB" id="696873at2"/>
<evidence type="ECO:0000313" key="1">
    <source>
        <dbReference type="EMBL" id="SFW41023.1"/>
    </source>
</evidence>
<dbReference type="EMBL" id="FPIZ01000004">
    <property type="protein sequence ID" value="SFW41023.1"/>
    <property type="molecule type" value="Genomic_DNA"/>
</dbReference>
<keyword evidence="2" id="KW-0238">DNA-binding</keyword>
<dbReference type="EMBL" id="CP140154">
    <property type="protein sequence ID" value="WQG87510.1"/>
    <property type="molecule type" value="Genomic_DNA"/>
</dbReference>